<sequence length="113" mass="12905">MTAPTWPQHASLYCHIQHSNLLYATDLCNPLALYLLVSIPTMKPLKRRLSKSFRARRSRQAKFWFISYETFSIHRSPLSTRTTIASCPPDGPQTANPNTRSNKAAPYTFAYES</sequence>
<feature type="compositionally biased region" description="Polar residues" evidence="1">
    <location>
        <begin position="93"/>
        <end position="102"/>
    </location>
</feature>
<evidence type="ECO:0000256" key="1">
    <source>
        <dbReference type="SAM" id="MobiDB-lite"/>
    </source>
</evidence>
<gene>
    <name evidence="2" type="ORF">GYMLUDRAFT_584969</name>
</gene>
<dbReference type="AlphaFoldDB" id="A0A0D0BWC8"/>
<protein>
    <submittedName>
        <fullName evidence="2">Uncharacterized protein</fullName>
    </submittedName>
</protein>
<dbReference type="EMBL" id="KN834979">
    <property type="protein sequence ID" value="KIK49852.1"/>
    <property type="molecule type" value="Genomic_DNA"/>
</dbReference>
<dbReference type="HOGENOM" id="CLU_2133773_0_0_1"/>
<proteinExistence type="predicted"/>
<accession>A0A0D0BWC8</accession>
<name>A0A0D0BWC8_9AGAR</name>
<evidence type="ECO:0000313" key="3">
    <source>
        <dbReference type="Proteomes" id="UP000053593"/>
    </source>
</evidence>
<organism evidence="2 3">
    <name type="scientific">Collybiopsis luxurians FD-317 M1</name>
    <dbReference type="NCBI Taxonomy" id="944289"/>
    <lineage>
        <taxon>Eukaryota</taxon>
        <taxon>Fungi</taxon>
        <taxon>Dikarya</taxon>
        <taxon>Basidiomycota</taxon>
        <taxon>Agaricomycotina</taxon>
        <taxon>Agaricomycetes</taxon>
        <taxon>Agaricomycetidae</taxon>
        <taxon>Agaricales</taxon>
        <taxon>Marasmiineae</taxon>
        <taxon>Omphalotaceae</taxon>
        <taxon>Collybiopsis</taxon>
        <taxon>Collybiopsis luxurians</taxon>
    </lineage>
</organism>
<keyword evidence="3" id="KW-1185">Reference proteome</keyword>
<evidence type="ECO:0000313" key="2">
    <source>
        <dbReference type="EMBL" id="KIK49852.1"/>
    </source>
</evidence>
<dbReference type="Proteomes" id="UP000053593">
    <property type="component" value="Unassembled WGS sequence"/>
</dbReference>
<reference evidence="2 3" key="1">
    <citation type="submission" date="2014-04" db="EMBL/GenBank/DDBJ databases">
        <title>Evolutionary Origins and Diversification of the Mycorrhizal Mutualists.</title>
        <authorList>
            <consortium name="DOE Joint Genome Institute"/>
            <consortium name="Mycorrhizal Genomics Consortium"/>
            <person name="Kohler A."/>
            <person name="Kuo A."/>
            <person name="Nagy L.G."/>
            <person name="Floudas D."/>
            <person name="Copeland A."/>
            <person name="Barry K.W."/>
            <person name="Cichocki N."/>
            <person name="Veneault-Fourrey C."/>
            <person name="LaButti K."/>
            <person name="Lindquist E.A."/>
            <person name="Lipzen A."/>
            <person name="Lundell T."/>
            <person name="Morin E."/>
            <person name="Murat C."/>
            <person name="Riley R."/>
            <person name="Ohm R."/>
            <person name="Sun H."/>
            <person name="Tunlid A."/>
            <person name="Henrissat B."/>
            <person name="Grigoriev I.V."/>
            <person name="Hibbett D.S."/>
            <person name="Martin F."/>
        </authorList>
    </citation>
    <scope>NUCLEOTIDE SEQUENCE [LARGE SCALE GENOMIC DNA]</scope>
    <source>
        <strain evidence="2 3">FD-317 M1</strain>
    </source>
</reference>
<feature type="region of interest" description="Disordered" evidence="1">
    <location>
        <begin position="85"/>
        <end position="113"/>
    </location>
</feature>